<feature type="transmembrane region" description="Helical" evidence="1">
    <location>
        <begin position="7"/>
        <end position="24"/>
    </location>
</feature>
<keyword evidence="1" id="KW-0812">Transmembrane</keyword>
<accession>A0ABT9DIJ3</accession>
<keyword evidence="3" id="KW-1185">Reference proteome</keyword>
<gene>
    <name evidence="2" type="ORF">KHP33_006625</name>
</gene>
<evidence type="ECO:0000256" key="1">
    <source>
        <dbReference type="SAM" id="Phobius"/>
    </source>
</evidence>
<comment type="caution">
    <text evidence="2">The sequence shown here is derived from an EMBL/GenBank/DDBJ whole genome shotgun (WGS) entry which is preliminary data.</text>
</comment>
<organism evidence="2 3">
    <name type="scientific">Bacillus cabrialesii subsp. tritici</name>
    <dbReference type="NCBI Taxonomy" id="2944916"/>
    <lineage>
        <taxon>Bacteria</taxon>
        <taxon>Bacillati</taxon>
        <taxon>Bacillota</taxon>
        <taxon>Bacilli</taxon>
        <taxon>Bacillales</taxon>
        <taxon>Bacillaceae</taxon>
        <taxon>Bacillus</taxon>
        <taxon>Bacillus cabrialesii</taxon>
    </lineage>
</organism>
<feature type="transmembrane region" description="Helical" evidence="1">
    <location>
        <begin position="133"/>
        <end position="162"/>
    </location>
</feature>
<evidence type="ECO:0000313" key="2">
    <source>
        <dbReference type="EMBL" id="MDO8224523.1"/>
    </source>
</evidence>
<evidence type="ECO:0000313" key="3">
    <source>
        <dbReference type="Proteomes" id="UP001177121"/>
    </source>
</evidence>
<keyword evidence="1" id="KW-1133">Transmembrane helix</keyword>
<protein>
    <recommendedName>
        <fullName evidence="4">DUF4328 domain-containing protein</fullName>
    </recommendedName>
</protein>
<dbReference type="EMBL" id="JAHBMK020000001">
    <property type="protein sequence ID" value="MDO8224523.1"/>
    <property type="molecule type" value="Genomic_DNA"/>
</dbReference>
<dbReference type="Proteomes" id="UP001177121">
    <property type="component" value="Unassembled WGS sequence"/>
</dbReference>
<feature type="transmembrane region" description="Helical" evidence="1">
    <location>
        <begin position="44"/>
        <end position="63"/>
    </location>
</feature>
<evidence type="ECO:0008006" key="4">
    <source>
        <dbReference type="Google" id="ProtNLM"/>
    </source>
</evidence>
<name>A0ABT9DIJ3_9BACI</name>
<proteinExistence type="predicted"/>
<reference evidence="2" key="1">
    <citation type="submission" date="2023-07" db="EMBL/GenBank/DDBJ databases">
        <title>Biological control against Fusarium languescens, the causal agent of wilt in Jalapeno peppers, by a novel bacterial subspecies: Bacillus cabrialesii subsp. tritici TSO2.</title>
        <authorList>
            <person name="Montoya-Martinez A.C."/>
            <person name="Figueroa-Brambila K.M."/>
            <person name="Escalante-Beltran A."/>
            <person name="Lopez-Montoya N.D."/>
            <person name="Valenzuela-Ruiz V."/>
            <person name="Parra-Cota F.I."/>
            <person name="Estrada Alvarado M.I."/>
            <person name="De Los Santos Villalobos S."/>
        </authorList>
    </citation>
    <scope>NUCLEOTIDE SEQUENCE</scope>
    <source>
        <strain evidence="2">TSO2</strain>
    </source>
</reference>
<keyword evidence="1" id="KW-0472">Membrane</keyword>
<sequence>MKFETKYLIRWGIPGWILIFWLLYEFLFLKGINPLDSKMVDIKTGLTLLLSLTAIGVPIGYLLHQLYFGIAWVFNNNRNFEEIATKIGDQFPKHDEWGQNNNEDYYQLEYVWHSMLLNQNEETRKYLEERYRYLLSTVHGLGSLFVSLIVSLLGTAIIAITHGSAMNFFYWAGVIIQIAIFLSAIANYKYYSDNLRAFQIKMLKTYL</sequence>
<dbReference type="RefSeq" id="WP_213401873.1">
    <property type="nucleotide sequence ID" value="NZ_JAHBMK020000001.1"/>
</dbReference>
<feature type="transmembrane region" description="Helical" evidence="1">
    <location>
        <begin position="168"/>
        <end position="188"/>
    </location>
</feature>